<sequence>MLSRSCLWLVVNIQFRFNHILNILVTEAIQLSWEVYNASRSDYERARAAKNIATKLIARTRTSSKSSKDDIQQAINDFRIALHITPPNLLELWIDRVLDLTSKRKCDKASQQLAIQAHQLLHLLVAQIEGSKLSFDGREGEDDNPSSAAGHQTYPERSPELAEQLEELAEVYRMQYLESRDLVDFHAAFKHAKMAIGANYFRSNVNQQPRMAISLMKLLEERYRQLGSLGDLQSSIKLAVETAMHAQSCFSYSNLTKIMFIAILASICVVLNAKHIMVSHESGLERQITVATITTRSAEEGDQQRPIAFHSLSLTLRKRFHMAPDEEKRARSQDIDKAIEAGTIVVLLSRLVPLRDAQLAISLAHSSIAMFQSFSQV</sequence>
<dbReference type="AlphaFoldDB" id="A0A9P5DS09"/>
<reference evidence="2" key="2">
    <citation type="submission" date="2020-02" db="EMBL/GenBank/DDBJ databases">
        <title>Identification and distribution of gene clusters putatively required for synthesis of sphingolipid metabolism inhibitors in phylogenetically diverse species of the filamentous fungus Fusarium.</title>
        <authorList>
            <person name="Kim H.-S."/>
            <person name="Busman M."/>
            <person name="Brown D.W."/>
            <person name="Divon H."/>
            <person name="Uhlig S."/>
            <person name="Proctor R.H."/>
        </authorList>
    </citation>
    <scope>NUCLEOTIDE SEQUENCE</scope>
    <source>
        <strain evidence="2">NRRL 25174</strain>
    </source>
</reference>
<proteinExistence type="predicted"/>
<gene>
    <name evidence="2" type="ORF">FBEOM_10867</name>
</gene>
<protein>
    <submittedName>
        <fullName evidence="2">30S ribosomal S17P protein</fullName>
    </submittedName>
</protein>
<dbReference type="OrthoDB" id="4587021at2759"/>
<evidence type="ECO:0000313" key="2">
    <source>
        <dbReference type="EMBL" id="KAF4335292.1"/>
    </source>
</evidence>
<feature type="region of interest" description="Disordered" evidence="1">
    <location>
        <begin position="135"/>
        <end position="157"/>
    </location>
</feature>
<accession>A0A9P5DS09</accession>
<keyword evidence="3" id="KW-1185">Reference proteome</keyword>
<evidence type="ECO:0000256" key="1">
    <source>
        <dbReference type="SAM" id="MobiDB-lite"/>
    </source>
</evidence>
<organism evidence="2 3">
    <name type="scientific">Fusarium beomiforme</name>
    <dbReference type="NCBI Taxonomy" id="44412"/>
    <lineage>
        <taxon>Eukaryota</taxon>
        <taxon>Fungi</taxon>
        <taxon>Dikarya</taxon>
        <taxon>Ascomycota</taxon>
        <taxon>Pezizomycotina</taxon>
        <taxon>Sordariomycetes</taxon>
        <taxon>Hypocreomycetidae</taxon>
        <taxon>Hypocreales</taxon>
        <taxon>Nectriaceae</taxon>
        <taxon>Fusarium</taxon>
        <taxon>Fusarium burgessii species complex</taxon>
    </lineage>
</organism>
<reference evidence="2" key="1">
    <citation type="journal article" date="2017" name="Mycologia">
        <title>Fusarium algeriense, sp. nov., a novel toxigenic crown rot pathogen of durum wheat from Algeria is nested in the Fusarium burgessii species complex.</title>
        <authorList>
            <person name="Laraba I."/>
            <person name="Keddad A."/>
            <person name="Boureghda H."/>
            <person name="Abdallah N."/>
            <person name="Vaughan M.M."/>
            <person name="Proctor R.H."/>
            <person name="Busman M."/>
            <person name="O'Donnell K."/>
        </authorList>
    </citation>
    <scope>NUCLEOTIDE SEQUENCE</scope>
    <source>
        <strain evidence="2">NRRL 25174</strain>
    </source>
</reference>
<name>A0A9P5DS09_9HYPO</name>
<comment type="caution">
    <text evidence="2">The sequence shown here is derived from an EMBL/GenBank/DDBJ whole genome shotgun (WGS) entry which is preliminary data.</text>
</comment>
<dbReference type="Proteomes" id="UP000730481">
    <property type="component" value="Unassembled WGS sequence"/>
</dbReference>
<dbReference type="EMBL" id="PVQB02000576">
    <property type="protein sequence ID" value="KAF4335292.1"/>
    <property type="molecule type" value="Genomic_DNA"/>
</dbReference>
<evidence type="ECO:0000313" key="3">
    <source>
        <dbReference type="Proteomes" id="UP000730481"/>
    </source>
</evidence>